<dbReference type="GO" id="GO:0009236">
    <property type="term" value="P:cobalamin biosynthetic process"/>
    <property type="evidence" value="ECO:0007669"/>
    <property type="project" value="UniProtKB-UniRule"/>
</dbReference>
<keyword evidence="3 4" id="KW-0067">ATP-binding</keyword>
<name>A0A1F7XW12_9BACT</name>
<dbReference type="EC" id="2.5.1.17" evidence="4"/>
<protein>
    <recommendedName>
        <fullName evidence="4">Corrinoid adenosyltransferase</fullName>
        <ecNumber evidence="4">2.5.1.17</ecNumber>
    </recommendedName>
    <alternativeName>
        <fullName evidence="4">Cob(II)alamin adenosyltransferase</fullName>
    </alternativeName>
    <alternativeName>
        <fullName evidence="4">Cob(II)yrinic acid a,c-diamide adenosyltransferase</fullName>
    </alternativeName>
    <alternativeName>
        <fullName evidence="4">Cobinamide/cobalamin adenosyltransferase</fullName>
    </alternativeName>
</protein>
<evidence type="ECO:0000256" key="3">
    <source>
        <dbReference type="ARBA" id="ARBA00022840"/>
    </source>
</evidence>
<evidence type="ECO:0000313" key="7">
    <source>
        <dbReference type="Proteomes" id="UP000176741"/>
    </source>
</evidence>
<evidence type="ECO:0000256" key="1">
    <source>
        <dbReference type="ARBA" id="ARBA00022679"/>
    </source>
</evidence>
<comment type="pathway">
    <text evidence="4">Cofactor biosynthesis; adenosylcobalamin biosynthesis; adenosylcobalamin from cob(II)yrinate a,c-diamide: step 2/7.</text>
</comment>
<dbReference type="Pfam" id="PF01923">
    <property type="entry name" value="Cob_adeno_trans"/>
    <property type="match status" value="1"/>
</dbReference>
<dbReference type="Proteomes" id="UP000176741">
    <property type="component" value="Unassembled WGS sequence"/>
</dbReference>
<evidence type="ECO:0000313" key="6">
    <source>
        <dbReference type="EMBL" id="OGM19232.1"/>
    </source>
</evidence>
<dbReference type="SUPFAM" id="SSF89028">
    <property type="entry name" value="Cobalamin adenosyltransferase-like"/>
    <property type="match status" value="1"/>
</dbReference>
<dbReference type="UniPathway" id="UPA00148">
    <property type="reaction ID" value="UER00233"/>
</dbReference>
<keyword evidence="2 4" id="KW-0547">Nucleotide-binding</keyword>
<evidence type="ECO:0000256" key="2">
    <source>
        <dbReference type="ARBA" id="ARBA00022741"/>
    </source>
</evidence>
<dbReference type="InterPro" id="IPR016030">
    <property type="entry name" value="CblAdoTrfase-like"/>
</dbReference>
<dbReference type="GO" id="GO:0008817">
    <property type="term" value="F:corrinoid adenosyltransferase activity"/>
    <property type="evidence" value="ECO:0007669"/>
    <property type="project" value="UniProtKB-UniRule"/>
</dbReference>
<dbReference type="GO" id="GO:0005524">
    <property type="term" value="F:ATP binding"/>
    <property type="evidence" value="ECO:0007669"/>
    <property type="project" value="UniProtKB-UniRule"/>
</dbReference>
<comment type="caution">
    <text evidence="6">The sequence shown here is derived from an EMBL/GenBank/DDBJ whole genome shotgun (WGS) entry which is preliminary data.</text>
</comment>
<accession>A0A1F7XW12</accession>
<dbReference type="NCBIfam" id="TIGR00636">
    <property type="entry name" value="PduO_Nterm"/>
    <property type="match status" value="1"/>
</dbReference>
<dbReference type="Gene3D" id="1.20.1200.10">
    <property type="entry name" value="Cobalamin adenosyltransferase-like"/>
    <property type="match status" value="1"/>
</dbReference>
<dbReference type="EMBL" id="MGGD01000077">
    <property type="protein sequence ID" value="OGM19232.1"/>
    <property type="molecule type" value="Genomic_DNA"/>
</dbReference>
<proteinExistence type="inferred from homology"/>
<dbReference type="PANTHER" id="PTHR12213">
    <property type="entry name" value="CORRINOID ADENOSYLTRANSFERASE"/>
    <property type="match status" value="1"/>
</dbReference>
<keyword evidence="4" id="KW-0169">Cobalamin biosynthesis</keyword>
<feature type="domain" description="Cobalamin adenosyltransferase-like" evidence="5">
    <location>
        <begin position="3"/>
        <end position="163"/>
    </location>
</feature>
<organism evidence="6 7">
    <name type="scientific">Candidatus Woesebacteria bacterium RIFCSPHIGHO2_01_FULL_38_26b</name>
    <dbReference type="NCBI Taxonomy" id="1802491"/>
    <lineage>
        <taxon>Bacteria</taxon>
        <taxon>Candidatus Woeseibacteriota</taxon>
    </lineage>
</organism>
<evidence type="ECO:0000259" key="5">
    <source>
        <dbReference type="Pfam" id="PF01923"/>
    </source>
</evidence>
<evidence type="ECO:0000256" key="4">
    <source>
        <dbReference type="RuleBase" id="RU366026"/>
    </source>
</evidence>
<dbReference type="InterPro" id="IPR036451">
    <property type="entry name" value="CblAdoTrfase-like_sf"/>
</dbReference>
<reference evidence="6 7" key="1">
    <citation type="journal article" date="2016" name="Nat. Commun.">
        <title>Thousands of microbial genomes shed light on interconnected biogeochemical processes in an aquifer system.</title>
        <authorList>
            <person name="Anantharaman K."/>
            <person name="Brown C.T."/>
            <person name="Hug L.A."/>
            <person name="Sharon I."/>
            <person name="Castelle C.J."/>
            <person name="Probst A.J."/>
            <person name="Thomas B.C."/>
            <person name="Singh A."/>
            <person name="Wilkins M.J."/>
            <person name="Karaoz U."/>
            <person name="Brodie E.L."/>
            <person name="Williams K.H."/>
            <person name="Hubbard S.S."/>
            <person name="Banfield J.F."/>
        </authorList>
    </citation>
    <scope>NUCLEOTIDE SEQUENCE [LARGE SCALE GENOMIC DNA]</scope>
</reference>
<keyword evidence="1 4" id="KW-0808">Transferase</keyword>
<dbReference type="InterPro" id="IPR029499">
    <property type="entry name" value="PduO-typ"/>
</dbReference>
<dbReference type="AlphaFoldDB" id="A0A1F7XW12"/>
<comment type="similarity">
    <text evidence="4">Belongs to the Cob(I)alamin adenosyltransferase family.</text>
</comment>
<sequence length="182" mass="20146">MAIYTKKGDKGETSMYDASGAQRARVSKSSLKVEALGAIDELNSFLGVVKTFAEDKELIADIARIQVNLLTIGSITAGSKLGFSALETKNLEKQIDNLEGTLPVLKNFVIPGGSKTAGLLQFARSLSRRAERRVVSLSQYEKVRPQILEYLNRLSDFLFMLAREQNHKNGIADEVWVGKKKR</sequence>
<comment type="catalytic activity">
    <reaction evidence="4">
        <text>2 cob(II)alamin + reduced [electron-transfer flavoprotein] + 2 ATP = 2 adenosylcob(III)alamin + 2 triphosphate + oxidized [electron-transfer flavoprotein] + 3 H(+)</text>
        <dbReference type="Rhea" id="RHEA:28671"/>
        <dbReference type="Rhea" id="RHEA-COMP:10685"/>
        <dbReference type="Rhea" id="RHEA-COMP:10686"/>
        <dbReference type="ChEBI" id="CHEBI:15378"/>
        <dbReference type="ChEBI" id="CHEBI:16304"/>
        <dbReference type="ChEBI" id="CHEBI:18036"/>
        <dbReference type="ChEBI" id="CHEBI:18408"/>
        <dbReference type="ChEBI" id="CHEBI:30616"/>
        <dbReference type="ChEBI" id="CHEBI:57692"/>
        <dbReference type="ChEBI" id="CHEBI:58307"/>
        <dbReference type="EC" id="2.5.1.17"/>
    </reaction>
</comment>
<gene>
    <name evidence="6" type="ORF">A2771_01650</name>
</gene>
<dbReference type="PANTHER" id="PTHR12213:SF0">
    <property type="entry name" value="CORRINOID ADENOSYLTRANSFERASE MMAB"/>
    <property type="match status" value="1"/>
</dbReference>
<comment type="catalytic activity">
    <reaction evidence="4">
        <text>2 cob(II)yrinate a,c diamide + reduced [electron-transfer flavoprotein] + 2 ATP = 2 adenosylcob(III)yrinate a,c-diamide + 2 triphosphate + oxidized [electron-transfer flavoprotein] + 3 H(+)</text>
        <dbReference type="Rhea" id="RHEA:11528"/>
        <dbReference type="Rhea" id="RHEA-COMP:10685"/>
        <dbReference type="Rhea" id="RHEA-COMP:10686"/>
        <dbReference type="ChEBI" id="CHEBI:15378"/>
        <dbReference type="ChEBI" id="CHEBI:18036"/>
        <dbReference type="ChEBI" id="CHEBI:30616"/>
        <dbReference type="ChEBI" id="CHEBI:57692"/>
        <dbReference type="ChEBI" id="CHEBI:58307"/>
        <dbReference type="ChEBI" id="CHEBI:58503"/>
        <dbReference type="ChEBI" id="CHEBI:58537"/>
        <dbReference type="EC" id="2.5.1.17"/>
    </reaction>
</comment>